<comment type="subcellular location">
    <subcellularLocation>
        <location evidence="1">Cell envelope</location>
    </subcellularLocation>
</comment>
<keyword evidence="6" id="KW-1185">Reference proteome</keyword>
<dbReference type="EMBL" id="JBHTKI010000014">
    <property type="protein sequence ID" value="MFD1031834.1"/>
    <property type="molecule type" value="Genomic_DNA"/>
</dbReference>
<feature type="region of interest" description="Disordered" evidence="3">
    <location>
        <begin position="131"/>
        <end position="159"/>
    </location>
</feature>
<evidence type="ECO:0000256" key="2">
    <source>
        <dbReference type="ARBA" id="ARBA00023054"/>
    </source>
</evidence>
<organism evidence="5 6">
    <name type="scientific">Metaplanococcus flavidus</name>
    <dbReference type="NCBI Taxonomy" id="569883"/>
    <lineage>
        <taxon>Bacteria</taxon>
        <taxon>Bacillati</taxon>
        <taxon>Bacillota</taxon>
        <taxon>Bacilli</taxon>
        <taxon>Bacillales</taxon>
        <taxon>Caryophanaceae</taxon>
        <taxon>Metaplanococcus</taxon>
    </lineage>
</organism>
<proteinExistence type="predicted"/>
<dbReference type="InterPro" id="IPR050465">
    <property type="entry name" value="UPF0194_transport"/>
</dbReference>
<evidence type="ECO:0000256" key="1">
    <source>
        <dbReference type="ARBA" id="ARBA00004196"/>
    </source>
</evidence>
<evidence type="ECO:0000256" key="4">
    <source>
        <dbReference type="SAM" id="Phobius"/>
    </source>
</evidence>
<name>A0ABW3LBZ0_9BACL</name>
<feature type="compositionally biased region" description="Low complexity" evidence="3">
    <location>
        <begin position="135"/>
        <end position="144"/>
    </location>
</feature>
<evidence type="ECO:0000256" key="3">
    <source>
        <dbReference type="SAM" id="MobiDB-lite"/>
    </source>
</evidence>
<keyword evidence="2" id="KW-0175">Coiled coil</keyword>
<protein>
    <submittedName>
        <fullName evidence="5">Efflux RND transporter periplasmic adaptor subunit</fullName>
    </submittedName>
</protein>
<dbReference type="RefSeq" id="WP_379082444.1">
    <property type="nucleotide sequence ID" value="NZ_JBHTKI010000014.1"/>
</dbReference>
<keyword evidence="4" id="KW-1133">Transmembrane helix</keyword>
<accession>A0ABW3LBZ0</accession>
<evidence type="ECO:0000313" key="6">
    <source>
        <dbReference type="Proteomes" id="UP001597109"/>
    </source>
</evidence>
<gene>
    <name evidence="5" type="ORF">ACFQ1X_10375</name>
</gene>
<dbReference type="Proteomes" id="UP001597109">
    <property type="component" value="Unassembled WGS sequence"/>
</dbReference>
<keyword evidence="4" id="KW-0812">Transmembrane</keyword>
<dbReference type="PANTHER" id="PTHR32347:SF23">
    <property type="entry name" value="BLL5650 PROTEIN"/>
    <property type="match status" value="1"/>
</dbReference>
<evidence type="ECO:0000313" key="5">
    <source>
        <dbReference type="EMBL" id="MFD1031834.1"/>
    </source>
</evidence>
<dbReference type="PANTHER" id="PTHR32347">
    <property type="entry name" value="EFFLUX SYSTEM COMPONENT YKNX-RELATED"/>
    <property type="match status" value="1"/>
</dbReference>
<comment type="caution">
    <text evidence="5">The sequence shown here is derived from an EMBL/GenBank/DDBJ whole genome shotgun (WGS) entry which is preliminary data.</text>
</comment>
<reference evidence="6" key="1">
    <citation type="journal article" date="2019" name="Int. J. Syst. Evol. Microbiol.">
        <title>The Global Catalogue of Microorganisms (GCM) 10K type strain sequencing project: providing services to taxonomists for standard genome sequencing and annotation.</title>
        <authorList>
            <consortium name="The Broad Institute Genomics Platform"/>
            <consortium name="The Broad Institute Genome Sequencing Center for Infectious Disease"/>
            <person name="Wu L."/>
            <person name="Ma J."/>
        </authorList>
    </citation>
    <scope>NUCLEOTIDE SEQUENCE [LARGE SCALE GENOMIC DNA]</scope>
    <source>
        <strain evidence="6">CCUG 56756</strain>
    </source>
</reference>
<feature type="transmembrane region" description="Helical" evidence="4">
    <location>
        <begin position="7"/>
        <end position="28"/>
    </location>
</feature>
<sequence length="435" mass="47809">MFQVNKYFAIGLSIAITAFLAANAILLFSDKSLVPKKVYISEYERVYTSNYTEKLAKEAVTAPLGATEIFIQDSEAVDQWIINEGDYVEAGTELALLNESESEEQRAIWEAQETALRTELLEVQNAVRDLETARSRQSGSSSDSSTDRDTVTNEDGDTVELDVNVSLDVEVPQDGSYAAGIAEAEQRLAAIETELAVVEAQLAQNTATPALISPVEGIVGKIDAGSQPMSIEIYSSEKLFMTYVIEKEWLEVNAEDRVFVHVDGIPEAMPARVHSVSELPADNSKWLEAYRALDPVDQANPIAIYEVLIMTEEPITDAVPYGKTANTSIIINEATDAVALKDDWIFDRYDGTGNVFALDQDGYAVDMPISIAFGLDGKAILSDGVQAGATVVDNDLLREFGSAPMTFLPFPSIQPDMEHAKNTYWRKYVEYLLAR</sequence>
<keyword evidence="4" id="KW-0472">Membrane</keyword>